<dbReference type="Proteomes" id="UP001560573">
    <property type="component" value="Unassembled WGS sequence"/>
</dbReference>
<sequence length="83" mass="9679">MSDVKSFSFVFEGKEYYAILRKRPTTQGFQYHVRIMNHKLDTMLGHECNNFFLTKDDVPFPVATDNKEGRLSSIICDRVKAMN</sequence>
<accession>A0ABV3ZDQ0</accession>
<keyword evidence="2" id="KW-1185">Reference proteome</keyword>
<evidence type="ECO:0000313" key="1">
    <source>
        <dbReference type="EMBL" id="MEX6688002.1"/>
    </source>
</evidence>
<name>A0ABV3ZDQ0_9BACT</name>
<proteinExistence type="predicted"/>
<reference evidence="1 2" key="1">
    <citation type="submission" date="2023-07" db="EMBL/GenBank/DDBJ databases">
        <authorList>
            <person name="Lian W.-H."/>
        </authorList>
    </citation>
    <scope>NUCLEOTIDE SEQUENCE [LARGE SCALE GENOMIC DNA]</scope>
    <source>
        <strain evidence="1 2">SYSU DXS3180</strain>
    </source>
</reference>
<dbReference type="RefSeq" id="WP_369329409.1">
    <property type="nucleotide sequence ID" value="NZ_JAULBC010000003.1"/>
</dbReference>
<protein>
    <submittedName>
        <fullName evidence="1">Uncharacterized protein</fullName>
    </submittedName>
</protein>
<gene>
    <name evidence="1" type="ORF">QTN47_10880</name>
</gene>
<evidence type="ECO:0000313" key="2">
    <source>
        <dbReference type="Proteomes" id="UP001560573"/>
    </source>
</evidence>
<comment type="caution">
    <text evidence="1">The sequence shown here is derived from an EMBL/GenBank/DDBJ whole genome shotgun (WGS) entry which is preliminary data.</text>
</comment>
<organism evidence="1 2">
    <name type="scientific">Danxiaibacter flavus</name>
    <dbReference type="NCBI Taxonomy" id="3049108"/>
    <lineage>
        <taxon>Bacteria</taxon>
        <taxon>Pseudomonadati</taxon>
        <taxon>Bacteroidota</taxon>
        <taxon>Chitinophagia</taxon>
        <taxon>Chitinophagales</taxon>
        <taxon>Chitinophagaceae</taxon>
        <taxon>Danxiaibacter</taxon>
    </lineage>
</organism>
<dbReference type="EMBL" id="JAULBC010000003">
    <property type="protein sequence ID" value="MEX6688002.1"/>
    <property type="molecule type" value="Genomic_DNA"/>
</dbReference>